<protein>
    <submittedName>
        <fullName evidence="2">DNA polymerase II large subunit</fullName>
    </submittedName>
</protein>
<dbReference type="RefSeq" id="XP_067717668.1">
    <property type="nucleotide sequence ID" value="XM_067861567.1"/>
</dbReference>
<organism evidence="2 3">
    <name type="scientific">Babesia caballi</name>
    <dbReference type="NCBI Taxonomy" id="5871"/>
    <lineage>
        <taxon>Eukaryota</taxon>
        <taxon>Sar</taxon>
        <taxon>Alveolata</taxon>
        <taxon>Apicomplexa</taxon>
        <taxon>Aconoidasida</taxon>
        <taxon>Piroplasmida</taxon>
        <taxon>Babesiidae</taxon>
        <taxon>Babesia</taxon>
    </lineage>
</organism>
<dbReference type="GeneID" id="94197080"/>
<sequence>MRCAGRNKAFALSPVGLGVPPVAEGLAAALDAVHDLGARRAGVVGDLLGDDGHGVEHDPGAGLLELDLALDVLVALPLEVGVSGPHFGLYRIGDVLLRLGGKGGRLHGQVGDAAAGHEACLHGSADSVNGVLVAQALLLELRLRGGANADACDAPRKRGDALAELLLVEGGGGFLLLLQQPLDAALNGFVELRQGQNGGAVLPDDHVPGHAQHVNAQVVEADAHVLGDEGRPGGGGDVLEVVLAALAEGGGLDGHDLQHAAHLVDYEGLHGLGAEVLCDDDQRRLRLGRVLQDGQDRLRALDLAVRYEDLRRAPLDGVLLLAQQEVGVCEAAVEGVALGEVQLVLQSRVLLEHGGGVRAKLVEGLGNDLAHHDVTAGGDGCNIQQVVVSIDGFAQTLELFDNQFGRLLDAFLDGDGIVALVYVLHALFGDLCCQDGRGCGTVTRADVAAAGAEGHPHGVRHGAHSGQQAVAALIGEYDFLRLGAECVGGASGVSGRIAAKVAACVSDEGWYLRCRRRGGNGCIAKRADSVAYGNRASLASECQTADRAEGADEERQHGAQRRHHSVREYSNAGSR</sequence>
<dbReference type="AlphaFoldDB" id="A0AAV4M0M8"/>
<accession>A0AAV4M0M8</accession>
<feature type="compositionally biased region" description="Basic and acidic residues" evidence="1">
    <location>
        <begin position="544"/>
        <end position="557"/>
    </location>
</feature>
<evidence type="ECO:0000313" key="3">
    <source>
        <dbReference type="Proteomes" id="UP001497744"/>
    </source>
</evidence>
<dbReference type="EMBL" id="BPLF01000005">
    <property type="protein sequence ID" value="GIX65599.1"/>
    <property type="molecule type" value="Genomic_DNA"/>
</dbReference>
<dbReference type="Proteomes" id="UP001497744">
    <property type="component" value="Unassembled WGS sequence"/>
</dbReference>
<proteinExistence type="predicted"/>
<dbReference type="AntiFam" id="ANF00222">
    <property type="entry name" value="Shadow ORF (opposite groL1)"/>
</dbReference>
<feature type="region of interest" description="Disordered" evidence="1">
    <location>
        <begin position="543"/>
        <end position="575"/>
    </location>
</feature>
<reference evidence="2 3" key="1">
    <citation type="submission" date="2021-06" db="EMBL/GenBank/DDBJ databases">
        <title>Genome sequence of Babesia caballi.</title>
        <authorList>
            <person name="Yamagishi J."/>
            <person name="Kidaka T."/>
            <person name="Ochi A."/>
        </authorList>
    </citation>
    <scope>NUCLEOTIDE SEQUENCE [LARGE SCALE GENOMIC DNA]</scope>
    <source>
        <strain evidence="2">USDA-D6B2</strain>
    </source>
</reference>
<comment type="caution">
    <text evidence="2">The sequence shown here is derived from an EMBL/GenBank/DDBJ whole genome shotgun (WGS) entry which is preliminary data.</text>
</comment>
<evidence type="ECO:0000313" key="2">
    <source>
        <dbReference type="EMBL" id="GIX65599.1"/>
    </source>
</evidence>
<gene>
    <name evidence="2" type="ORF">BcabD6B2_50340</name>
</gene>
<evidence type="ECO:0000256" key="1">
    <source>
        <dbReference type="SAM" id="MobiDB-lite"/>
    </source>
</evidence>
<keyword evidence="3" id="KW-1185">Reference proteome</keyword>
<name>A0AAV4M0M8_BABCB</name>